<gene>
    <name evidence="4" type="ORF">IWX46DRAFT_617445</name>
</gene>
<feature type="signal peptide" evidence="2">
    <location>
        <begin position="1"/>
        <end position="17"/>
    </location>
</feature>
<dbReference type="EMBL" id="JBBPDW010000075">
    <property type="protein sequence ID" value="KAK7529366.1"/>
    <property type="molecule type" value="Genomic_DNA"/>
</dbReference>
<feature type="chain" id="PRO_5045876267" evidence="2">
    <location>
        <begin position="18"/>
        <end position="312"/>
    </location>
</feature>
<reference evidence="4 5" key="1">
    <citation type="submission" date="2024-04" db="EMBL/GenBank/DDBJ databases">
        <title>Phyllosticta paracitricarpa is synonymous to the EU quarantine fungus P. citricarpa based on phylogenomic analyses.</title>
        <authorList>
            <consortium name="Lawrence Berkeley National Laboratory"/>
            <person name="Van Ingen-Buijs V.A."/>
            <person name="Van Westerhoven A.C."/>
            <person name="Haridas S."/>
            <person name="Skiadas P."/>
            <person name="Martin F."/>
            <person name="Groenewald J.Z."/>
            <person name="Crous P.W."/>
            <person name="Seidl M.F."/>
        </authorList>
    </citation>
    <scope>NUCLEOTIDE SEQUENCE [LARGE SCALE GENOMIC DNA]</scope>
    <source>
        <strain evidence="4 5">CBS 122670</strain>
    </source>
</reference>
<dbReference type="PANTHER" id="PTHR10334">
    <property type="entry name" value="CYSTEINE-RICH SECRETORY PROTEIN-RELATED"/>
    <property type="match status" value="1"/>
</dbReference>
<dbReference type="InterPro" id="IPR035940">
    <property type="entry name" value="CAP_sf"/>
</dbReference>
<keyword evidence="5" id="KW-1185">Reference proteome</keyword>
<evidence type="ECO:0000313" key="4">
    <source>
        <dbReference type="EMBL" id="KAK7529366.1"/>
    </source>
</evidence>
<dbReference type="Gene3D" id="3.40.33.10">
    <property type="entry name" value="CAP"/>
    <property type="match status" value="1"/>
</dbReference>
<feature type="region of interest" description="Disordered" evidence="1">
    <location>
        <begin position="218"/>
        <end position="312"/>
    </location>
</feature>
<dbReference type="PROSITE" id="PS01009">
    <property type="entry name" value="CRISP_1"/>
    <property type="match status" value="1"/>
</dbReference>
<evidence type="ECO:0000256" key="1">
    <source>
        <dbReference type="SAM" id="MobiDB-lite"/>
    </source>
</evidence>
<dbReference type="SMART" id="SM00198">
    <property type="entry name" value="SCP"/>
    <property type="match status" value="1"/>
</dbReference>
<proteinExistence type="predicted"/>
<dbReference type="Pfam" id="PF00188">
    <property type="entry name" value="CAP"/>
    <property type="match status" value="1"/>
</dbReference>
<organism evidence="4 5">
    <name type="scientific">Phyllosticta citricarpa</name>
    <dbReference type="NCBI Taxonomy" id="55181"/>
    <lineage>
        <taxon>Eukaryota</taxon>
        <taxon>Fungi</taxon>
        <taxon>Dikarya</taxon>
        <taxon>Ascomycota</taxon>
        <taxon>Pezizomycotina</taxon>
        <taxon>Dothideomycetes</taxon>
        <taxon>Dothideomycetes incertae sedis</taxon>
        <taxon>Botryosphaeriales</taxon>
        <taxon>Phyllostictaceae</taxon>
        <taxon>Phyllosticta</taxon>
    </lineage>
</organism>
<evidence type="ECO:0000313" key="5">
    <source>
        <dbReference type="Proteomes" id="UP001365128"/>
    </source>
</evidence>
<accession>A0ABR1L4M7</accession>
<dbReference type="InterPro" id="IPR018244">
    <property type="entry name" value="Allrgn_V5/Tpx1_CS"/>
</dbReference>
<dbReference type="InterPro" id="IPR014044">
    <property type="entry name" value="CAP_dom"/>
</dbReference>
<dbReference type="SUPFAM" id="SSF55797">
    <property type="entry name" value="PR-1-like"/>
    <property type="match status" value="1"/>
</dbReference>
<evidence type="ECO:0000259" key="3">
    <source>
        <dbReference type="SMART" id="SM00198"/>
    </source>
</evidence>
<keyword evidence="2" id="KW-0732">Signal</keyword>
<dbReference type="InterPro" id="IPR001283">
    <property type="entry name" value="CRISP-related"/>
</dbReference>
<feature type="domain" description="SCP" evidence="3">
    <location>
        <begin position="70"/>
        <end position="195"/>
    </location>
</feature>
<feature type="compositionally biased region" description="Gly residues" evidence="1">
    <location>
        <begin position="251"/>
        <end position="269"/>
    </location>
</feature>
<dbReference type="Proteomes" id="UP001365128">
    <property type="component" value="Unassembled WGS sequence"/>
</dbReference>
<evidence type="ECO:0000256" key="2">
    <source>
        <dbReference type="SAM" id="SignalP"/>
    </source>
</evidence>
<protein>
    <submittedName>
        <fullName evidence="4">CAP domain-containing protein</fullName>
    </submittedName>
</protein>
<feature type="region of interest" description="Disordered" evidence="1">
    <location>
        <begin position="23"/>
        <end position="46"/>
    </location>
</feature>
<dbReference type="PROSITE" id="PS01010">
    <property type="entry name" value="CRISP_2"/>
    <property type="match status" value="1"/>
</dbReference>
<sequence>MKVAALLSVLFSTSALAGVIQPRQDDSMSGGEEQPTSQDPTAARRAGGGGAFKFAPFCKASGSATQNPQDPMAKQLMAYHNVHRTFHGACSLLYDPALAKTAQAAANTCKFQHQMTGDNGQNIAEQSASGNIAAGTVSMWYEEGSKTNYQGGNMEQGHYTQVLWKGTYALGCGVKNCGQMTLVFCNYAPAGNMIGAFEQNVGNRVPNARPICAEQQAMSQYSDGGSGSGGGGGAGGKCITDQELGLPASTGGNGGGDTGTGTGSGGGSGVRMKKGQGGLRDIQQSGGGGGISPFAQLFQGGGGGGDMMSSED</sequence>
<dbReference type="PRINTS" id="PR00837">
    <property type="entry name" value="V5TPXLIKE"/>
</dbReference>
<comment type="caution">
    <text evidence="4">The sequence shown here is derived from an EMBL/GenBank/DDBJ whole genome shotgun (WGS) entry which is preliminary data.</text>
</comment>
<name>A0ABR1L4M7_9PEZI</name>
<feature type="compositionally biased region" description="Gly residues" evidence="1">
    <location>
        <begin position="224"/>
        <end position="236"/>
    </location>
</feature>